<gene>
    <name evidence="3" type="primary">LOC113791212</name>
</gene>
<evidence type="ECO:0000256" key="1">
    <source>
        <dbReference type="SAM" id="MobiDB-lite"/>
    </source>
</evidence>
<accession>A0A6P6XUY0</accession>
<feature type="region of interest" description="Disordered" evidence="1">
    <location>
        <begin position="237"/>
        <end position="259"/>
    </location>
</feature>
<dbReference type="RefSeq" id="XP_027196758.1">
    <property type="nucleotide sequence ID" value="XM_027340957.1"/>
</dbReference>
<evidence type="ECO:0000313" key="3">
    <source>
        <dbReference type="RefSeq" id="XP_027196758.1"/>
    </source>
</evidence>
<evidence type="ECO:0000313" key="2">
    <source>
        <dbReference type="Proteomes" id="UP000515146"/>
    </source>
</evidence>
<dbReference type="InterPro" id="IPR026213">
    <property type="entry name" value="GRINL1"/>
</dbReference>
<dbReference type="InParanoid" id="A0A6P6XUY0"/>
<feature type="region of interest" description="Disordered" evidence="1">
    <location>
        <begin position="1"/>
        <end position="28"/>
    </location>
</feature>
<name>A0A6P6XUY0_DERPT</name>
<feature type="compositionally biased region" description="Acidic residues" evidence="1">
    <location>
        <begin position="237"/>
        <end position="257"/>
    </location>
</feature>
<organism evidence="2 3">
    <name type="scientific">Dermatophagoides pteronyssinus</name>
    <name type="common">European house dust mite</name>
    <dbReference type="NCBI Taxonomy" id="6956"/>
    <lineage>
        <taxon>Eukaryota</taxon>
        <taxon>Metazoa</taxon>
        <taxon>Ecdysozoa</taxon>
        <taxon>Arthropoda</taxon>
        <taxon>Chelicerata</taxon>
        <taxon>Arachnida</taxon>
        <taxon>Acari</taxon>
        <taxon>Acariformes</taxon>
        <taxon>Sarcoptiformes</taxon>
        <taxon>Astigmata</taxon>
        <taxon>Psoroptidia</taxon>
        <taxon>Analgoidea</taxon>
        <taxon>Pyroglyphidae</taxon>
        <taxon>Dermatophagoidinae</taxon>
        <taxon>Dermatophagoides</taxon>
    </lineage>
</organism>
<reference evidence="3" key="1">
    <citation type="submission" date="2025-08" db="UniProtKB">
        <authorList>
            <consortium name="RefSeq"/>
        </authorList>
    </citation>
    <scope>IDENTIFICATION</scope>
    <source>
        <strain evidence="3">Airmid</strain>
    </source>
</reference>
<protein>
    <submittedName>
        <fullName evidence="3">RNA polymerase II subunit 5-mediating protein homolog</fullName>
    </submittedName>
</protein>
<dbReference type="PRINTS" id="PR02085">
    <property type="entry name" value="POLR2GRINL1"/>
</dbReference>
<dbReference type="GO" id="GO:0006368">
    <property type="term" value="P:transcription elongation by RNA polymerase II"/>
    <property type="evidence" value="ECO:0007669"/>
    <property type="project" value="InterPro"/>
</dbReference>
<proteinExistence type="predicted"/>
<dbReference type="AlphaFoldDB" id="A0A6P6XUY0"/>
<sequence>MAPSNPRRQFNLENIKEEDNDNDNQRDCDKQILVKRPAFQKSRFEITSNNNNKQNEPSTIKEQFRPDLKQLSLPELKNLLIKQERIVRNRKLLENLKDKGEKAKKFLNEIHEEILIREQNISKNIVKTEQLLEELSIKEEIKEEINDDNEIKMIEQPKISQYKDAYSENRARILDQNHSNKRFNQPAKTTVIEPQRSVRTLSYLESLEHLEKATRKEKHSLHEQMIRFYDYRTRDDDADEYEESVESDFDNDNDDDPDRNYIRVNFQ</sequence>
<dbReference type="OrthoDB" id="2408655at2759"/>
<dbReference type="GO" id="GO:0003711">
    <property type="term" value="F:transcription elongation factor activity"/>
    <property type="evidence" value="ECO:0007669"/>
    <property type="project" value="InterPro"/>
</dbReference>
<dbReference type="GO" id="GO:0005634">
    <property type="term" value="C:nucleus"/>
    <property type="evidence" value="ECO:0007669"/>
    <property type="project" value="InterPro"/>
</dbReference>
<dbReference type="Proteomes" id="UP000515146">
    <property type="component" value="Unplaced"/>
</dbReference>
<keyword evidence="2" id="KW-1185">Reference proteome</keyword>
<dbReference type="KEGG" id="dpte:113791212"/>